<evidence type="ECO:0000256" key="1">
    <source>
        <dbReference type="SAM" id="MobiDB-lite"/>
    </source>
</evidence>
<evidence type="ECO:0000259" key="2">
    <source>
        <dbReference type="Pfam" id="PF20150"/>
    </source>
</evidence>
<feature type="compositionally biased region" description="Basic residues" evidence="1">
    <location>
        <begin position="305"/>
        <end position="315"/>
    </location>
</feature>
<dbReference type="Pfam" id="PF20150">
    <property type="entry name" value="2EXR"/>
    <property type="match status" value="1"/>
</dbReference>
<feature type="region of interest" description="Disordered" evidence="1">
    <location>
        <begin position="291"/>
        <end position="315"/>
    </location>
</feature>
<protein>
    <recommendedName>
        <fullName evidence="2">2EXR domain-containing protein</fullName>
    </recommendedName>
</protein>
<dbReference type="PANTHER" id="PTHR35910:SF1">
    <property type="entry name" value="2EXR DOMAIN-CONTAINING PROTEIN"/>
    <property type="match status" value="1"/>
</dbReference>
<dbReference type="EMBL" id="FJUX01000068">
    <property type="protein sequence ID" value="CZT04369.1"/>
    <property type="molecule type" value="Genomic_DNA"/>
</dbReference>
<name>A0A1E1L1J9_9HELO</name>
<reference evidence="4" key="1">
    <citation type="submission" date="2016-03" db="EMBL/GenBank/DDBJ databases">
        <authorList>
            <person name="Guldener U."/>
        </authorList>
    </citation>
    <scope>NUCLEOTIDE SEQUENCE [LARGE SCALE GENOMIC DNA]</scope>
    <source>
        <strain evidence="4">04CH-RAC-A.6.1</strain>
    </source>
</reference>
<feature type="domain" description="2EXR" evidence="2">
    <location>
        <begin position="58"/>
        <end position="145"/>
    </location>
</feature>
<dbReference type="InterPro" id="IPR045518">
    <property type="entry name" value="2EXR"/>
</dbReference>
<keyword evidence="4" id="KW-1185">Reference proteome</keyword>
<dbReference type="Proteomes" id="UP000178912">
    <property type="component" value="Unassembled WGS sequence"/>
</dbReference>
<evidence type="ECO:0000313" key="3">
    <source>
        <dbReference type="EMBL" id="CZT04369.1"/>
    </source>
</evidence>
<gene>
    <name evidence="3" type="ORF">RAG0_10863</name>
</gene>
<organism evidence="3 4">
    <name type="scientific">Rhynchosporium agropyri</name>
    <dbReference type="NCBI Taxonomy" id="914238"/>
    <lineage>
        <taxon>Eukaryota</taxon>
        <taxon>Fungi</taxon>
        <taxon>Dikarya</taxon>
        <taxon>Ascomycota</taxon>
        <taxon>Pezizomycotina</taxon>
        <taxon>Leotiomycetes</taxon>
        <taxon>Helotiales</taxon>
        <taxon>Ploettnerulaceae</taxon>
        <taxon>Rhynchosporium</taxon>
    </lineage>
</organism>
<sequence length="315" mass="35574">MDDTAMVSIAANNLVKSFNDVNDFTQENLFTIASAETTLISSEKKDQCEGKWIPLTEFEPFPKLPLELRQMIWKSSLDDLETNSIFISSRMGGILLYYTPPALLHACLESRSVASTTYHAEFTNNLGKNGLNKGPVYFNFSKDALEFATVDAMYDFFGSDFKREKPCKDTLSKAMKQNLKYLIVSIGLDYRFPILNPRSYKVLGQPKHLFFVRESGPTSKIERGYVKYLKAAKLTGSVDDYTSAIKVQSGGRGANEVPASGRRFKPTIQTLTQSELKRRLYFLEKGRNLPRPKPVHEVTSSTRVLRPRKAKPGRV</sequence>
<dbReference type="PANTHER" id="PTHR35910">
    <property type="entry name" value="2EXR DOMAIN-CONTAINING PROTEIN"/>
    <property type="match status" value="1"/>
</dbReference>
<dbReference type="AlphaFoldDB" id="A0A1E1L1J9"/>
<evidence type="ECO:0000313" key="4">
    <source>
        <dbReference type="Proteomes" id="UP000178912"/>
    </source>
</evidence>
<dbReference type="OrthoDB" id="4737394at2759"/>
<accession>A0A1E1L1J9</accession>
<proteinExistence type="predicted"/>